<dbReference type="EMBL" id="JAFNEN010000443">
    <property type="protein sequence ID" value="KAG8182875.1"/>
    <property type="molecule type" value="Genomic_DNA"/>
</dbReference>
<evidence type="ECO:0000313" key="3">
    <source>
        <dbReference type="EMBL" id="KAG8182875.1"/>
    </source>
</evidence>
<keyword evidence="2" id="KW-1133">Transmembrane helix</keyword>
<comment type="caution">
    <text evidence="3">The sequence shown here is derived from an EMBL/GenBank/DDBJ whole genome shotgun (WGS) entry which is preliminary data.</text>
</comment>
<keyword evidence="2" id="KW-0472">Membrane</keyword>
<protein>
    <submittedName>
        <fullName evidence="3">Uncharacterized protein</fullName>
    </submittedName>
</protein>
<feature type="transmembrane region" description="Helical" evidence="2">
    <location>
        <begin position="41"/>
        <end position="65"/>
    </location>
</feature>
<keyword evidence="4" id="KW-1185">Reference proteome</keyword>
<feature type="region of interest" description="Disordered" evidence="1">
    <location>
        <begin position="86"/>
        <end position="116"/>
    </location>
</feature>
<dbReference type="AlphaFoldDB" id="A0AAV6UFK4"/>
<dbReference type="Proteomes" id="UP000827092">
    <property type="component" value="Unassembled WGS sequence"/>
</dbReference>
<proteinExistence type="predicted"/>
<keyword evidence="2" id="KW-0812">Transmembrane</keyword>
<accession>A0AAV6UFK4</accession>
<evidence type="ECO:0000256" key="2">
    <source>
        <dbReference type="SAM" id="Phobius"/>
    </source>
</evidence>
<gene>
    <name evidence="3" type="ORF">JTE90_024618</name>
</gene>
<reference evidence="3 4" key="1">
    <citation type="journal article" date="2022" name="Nat. Ecol. Evol.">
        <title>A masculinizing supergene underlies an exaggerated male reproductive morph in a spider.</title>
        <authorList>
            <person name="Hendrickx F."/>
            <person name="De Corte Z."/>
            <person name="Sonet G."/>
            <person name="Van Belleghem S.M."/>
            <person name="Kostlbacher S."/>
            <person name="Vangestel C."/>
        </authorList>
    </citation>
    <scope>NUCLEOTIDE SEQUENCE [LARGE SCALE GENOMIC DNA]</scope>
    <source>
        <strain evidence="3">W744_W776</strain>
    </source>
</reference>
<organism evidence="3 4">
    <name type="scientific">Oedothorax gibbosus</name>
    <dbReference type="NCBI Taxonomy" id="931172"/>
    <lineage>
        <taxon>Eukaryota</taxon>
        <taxon>Metazoa</taxon>
        <taxon>Ecdysozoa</taxon>
        <taxon>Arthropoda</taxon>
        <taxon>Chelicerata</taxon>
        <taxon>Arachnida</taxon>
        <taxon>Araneae</taxon>
        <taxon>Araneomorphae</taxon>
        <taxon>Entelegynae</taxon>
        <taxon>Araneoidea</taxon>
        <taxon>Linyphiidae</taxon>
        <taxon>Erigoninae</taxon>
        <taxon>Oedothorax</taxon>
    </lineage>
</organism>
<feature type="compositionally biased region" description="Polar residues" evidence="1">
    <location>
        <begin position="86"/>
        <end position="95"/>
    </location>
</feature>
<name>A0AAV6UFK4_9ARAC</name>
<sequence>MALASGVLILIILGIDIYQNCLRNYPCSTKSLASPISLMSAGTLEFIVDLAFMGCCGAAAIIATYKRKVDTEKFMKRKNLINQNSVQEYSPASQQQREEASMGLEDSEESQKSKNGKIESEYYVVGQMIKPRMCKSPEMEN</sequence>
<evidence type="ECO:0000256" key="1">
    <source>
        <dbReference type="SAM" id="MobiDB-lite"/>
    </source>
</evidence>
<evidence type="ECO:0000313" key="4">
    <source>
        <dbReference type="Proteomes" id="UP000827092"/>
    </source>
</evidence>